<accession>A0A2C6KGY8</accession>
<dbReference type="RefSeq" id="XP_067917650.1">
    <property type="nucleotide sequence ID" value="XM_068070373.1"/>
</dbReference>
<feature type="compositionally biased region" description="Basic and acidic residues" evidence="1">
    <location>
        <begin position="24"/>
        <end position="34"/>
    </location>
</feature>
<dbReference type="Proteomes" id="UP000221165">
    <property type="component" value="Unassembled WGS sequence"/>
</dbReference>
<evidence type="ECO:0000313" key="3">
    <source>
        <dbReference type="Proteomes" id="UP000221165"/>
    </source>
</evidence>
<proteinExistence type="predicted"/>
<sequence length="273" mass="29294">MLTSWSTTKHTGQKAELRPTVSSEEQHNWQERRNARGSRSYPLDRSEPRGSTLRSLVGTKLPGTVSRRLSEDSSSERSTGRTGSQRSGSDQQGSRPVPPVRATHRPSSRPRTPSGRPWGPVYWHSLLATFREQRARREALQGNEGGVSRVILTSPLSPPDGRDSAPGTSSGSLPPAAETRFRQGFGGGFTGTRLSSQYSPSPSASAGAPGTGQGAQSSSFAPWAHDPPSSGPVRGRSAALMRQRFEVPGLRLPSAVRLPGPLWTLQDFRPPGG</sequence>
<dbReference type="GeneID" id="94433584"/>
<feature type="compositionally biased region" description="Low complexity" evidence="1">
    <location>
        <begin position="80"/>
        <end position="95"/>
    </location>
</feature>
<dbReference type="AlphaFoldDB" id="A0A2C6KGY8"/>
<feature type="region of interest" description="Disordered" evidence="1">
    <location>
        <begin position="1"/>
        <end position="121"/>
    </location>
</feature>
<gene>
    <name evidence="2" type="ORF">CSUI_010268</name>
</gene>
<dbReference type="EMBL" id="MIGC01007017">
    <property type="protein sequence ID" value="PHJ15918.1"/>
    <property type="molecule type" value="Genomic_DNA"/>
</dbReference>
<protein>
    <submittedName>
        <fullName evidence="2">Uncharacterized protein</fullName>
    </submittedName>
</protein>
<comment type="caution">
    <text evidence="2">The sequence shown here is derived from an EMBL/GenBank/DDBJ whole genome shotgun (WGS) entry which is preliminary data.</text>
</comment>
<feature type="region of interest" description="Disordered" evidence="1">
    <location>
        <begin position="140"/>
        <end position="237"/>
    </location>
</feature>
<reference evidence="2 3" key="1">
    <citation type="journal article" date="2017" name="Int. J. Parasitol.">
        <title>The genome of the protozoan parasite Cystoisospora suis and a reverse vaccinology approach to identify vaccine candidates.</title>
        <authorList>
            <person name="Palmieri N."/>
            <person name="Shrestha A."/>
            <person name="Ruttkowski B."/>
            <person name="Beck T."/>
            <person name="Vogl C."/>
            <person name="Tomley F."/>
            <person name="Blake D.P."/>
            <person name="Joachim A."/>
        </authorList>
    </citation>
    <scope>NUCLEOTIDE SEQUENCE [LARGE SCALE GENOMIC DNA]</scope>
    <source>
        <strain evidence="2 3">Wien I</strain>
    </source>
</reference>
<name>A0A2C6KGY8_9APIC</name>
<evidence type="ECO:0000256" key="1">
    <source>
        <dbReference type="SAM" id="MobiDB-lite"/>
    </source>
</evidence>
<evidence type="ECO:0000313" key="2">
    <source>
        <dbReference type="EMBL" id="PHJ15918.1"/>
    </source>
</evidence>
<feature type="compositionally biased region" description="Basic and acidic residues" evidence="1">
    <location>
        <begin position="68"/>
        <end position="79"/>
    </location>
</feature>
<dbReference type="VEuPathDB" id="ToxoDB:CSUI_010268"/>
<organism evidence="2 3">
    <name type="scientific">Cystoisospora suis</name>
    <dbReference type="NCBI Taxonomy" id="483139"/>
    <lineage>
        <taxon>Eukaryota</taxon>
        <taxon>Sar</taxon>
        <taxon>Alveolata</taxon>
        <taxon>Apicomplexa</taxon>
        <taxon>Conoidasida</taxon>
        <taxon>Coccidia</taxon>
        <taxon>Eucoccidiorida</taxon>
        <taxon>Eimeriorina</taxon>
        <taxon>Sarcocystidae</taxon>
        <taxon>Cystoisospora</taxon>
    </lineage>
</organism>
<keyword evidence="3" id="KW-1185">Reference proteome</keyword>
<feature type="compositionally biased region" description="Low complexity" evidence="1">
    <location>
        <begin position="191"/>
        <end position="219"/>
    </location>
</feature>
<feature type="compositionally biased region" description="Polar residues" evidence="1">
    <location>
        <begin position="1"/>
        <end position="10"/>
    </location>
</feature>
<feature type="non-terminal residue" evidence="2">
    <location>
        <position position="273"/>
    </location>
</feature>